<sequence>MTFVLIPGEMILMILEFHAENAINCILGKYQYKPDLNPWNELVKVLLLSRRYKELIEKKITYIKKIAIHEIVQDLFDKKCIIPYDPFKVLTCFSRCGVQDIVERLLQDAFDHSKLKNEILENLEKKDYSLFFIDYDENDEKKKVQITFWNVFSR</sequence>
<evidence type="ECO:0000313" key="1">
    <source>
        <dbReference type="EMBL" id="KAF0538760.1"/>
    </source>
</evidence>
<gene>
    <name evidence="1" type="ORF">F8M41_007528</name>
</gene>
<dbReference type="AlphaFoldDB" id="A0A8H4AWD0"/>
<comment type="caution">
    <text evidence="1">The sequence shown here is derived from an EMBL/GenBank/DDBJ whole genome shotgun (WGS) entry which is preliminary data.</text>
</comment>
<organism evidence="1 2">
    <name type="scientific">Gigaspora margarita</name>
    <dbReference type="NCBI Taxonomy" id="4874"/>
    <lineage>
        <taxon>Eukaryota</taxon>
        <taxon>Fungi</taxon>
        <taxon>Fungi incertae sedis</taxon>
        <taxon>Mucoromycota</taxon>
        <taxon>Glomeromycotina</taxon>
        <taxon>Glomeromycetes</taxon>
        <taxon>Diversisporales</taxon>
        <taxon>Gigasporaceae</taxon>
        <taxon>Gigaspora</taxon>
    </lineage>
</organism>
<protein>
    <submittedName>
        <fullName evidence="1">Uncharacterized protein</fullName>
    </submittedName>
</protein>
<name>A0A8H4AWD0_GIGMA</name>
<dbReference type="Proteomes" id="UP000439903">
    <property type="component" value="Unassembled WGS sequence"/>
</dbReference>
<dbReference type="EMBL" id="WTPW01000177">
    <property type="protein sequence ID" value="KAF0538760.1"/>
    <property type="molecule type" value="Genomic_DNA"/>
</dbReference>
<reference evidence="1 2" key="1">
    <citation type="journal article" date="2019" name="Environ. Microbiol.">
        <title>At the nexus of three kingdoms: the genome of the mycorrhizal fungus Gigaspora margarita provides insights into plant, endobacterial and fungal interactions.</title>
        <authorList>
            <person name="Venice F."/>
            <person name="Ghignone S."/>
            <person name="Salvioli di Fossalunga A."/>
            <person name="Amselem J."/>
            <person name="Novero M."/>
            <person name="Xianan X."/>
            <person name="Sedzielewska Toro K."/>
            <person name="Morin E."/>
            <person name="Lipzen A."/>
            <person name="Grigoriev I.V."/>
            <person name="Henrissat B."/>
            <person name="Martin F.M."/>
            <person name="Bonfante P."/>
        </authorList>
    </citation>
    <scope>NUCLEOTIDE SEQUENCE [LARGE SCALE GENOMIC DNA]</scope>
    <source>
        <strain evidence="1 2">BEG34</strain>
    </source>
</reference>
<accession>A0A8H4AWD0</accession>
<evidence type="ECO:0000313" key="2">
    <source>
        <dbReference type="Proteomes" id="UP000439903"/>
    </source>
</evidence>
<proteinExistence type="predicted"/>
<keyword evidence="2" id="KW-1185">Reference proteome</keyword>